<feature type="compositionally biased region" description="Basic and acidic residues" evidence="1">
    <location>
        <begin position="108"/>
        <end position="118"/>
    </location>
</feature>
<sequence length="165" mass="19273">MSQYIVYGDPYHGGYYYPYDKQTSYYSYGQPNYITGHAQKYILTKKKNPYDINQSRSTSQSSYMQEHGRKNEYQFQTTTFLPASCSIKVKEGQSQEFGQIPHSYQDFEESHDGDKSEESQTPLQDFEEIETDEDKILNPKVSTTSTRRSGIRYEGLLIKNPMKDF</sequence>
<dbReference type="AlphaFoldDB" id="A0AAV0BIN4"/>
<evidence type="ECO:0000313" key="3">
    <source>
        <dbReference type="Proteomes" id="UP001153365"/>
    </source>
</evidence>
<reference evidence="2" key="1">
    <citation type="submission" date="2022-06" db="EMBL/GenBank/DDBJ databases">
        <authorList>
            <consortium name="SYNGENTA / RWTH Aachen University"/>
        </authorList>
    </citation>
    <scope>NUCLEOTIDE SEQUENCE</scope>
</reference>
<protein>
    <submittedName>
        <fullName evidence="2">Uncharacterized protein</fullName>
    </submittedName>
</protein>
<dbReference type="EMBL" id="CALTRL010005838">
    <property type="protein sequence ID" value="CAH7687174.1"/>
    <property type="molecule type" value="Genomic_DNA"/>
</dbReference>
<gene>
    <name evidence="2" type="ORF">PPACK8108_LOCUS21913</name>
</gene>
<proteinExistence type="predicted"/>
<evidence type="ECO:0000313" key="2">
    <source>
        <dbReference type="EMBL" id="CAH7687174.1"/>
    </source>
</evidence>
<accession>A0AAV0BIN4</accession>
<evidence type="ECO:0000256" key="1">
    <source>
        <dbReference type="SAM" id="MobiDB-lite"/>
    </source>
</evidence>
<organism evidence="2 3">
    <name type="scientific">Phakopsora pachyrhizi</name>
    <name type="common">Asian soybean rust disease fungus</name>
    <dbReference type="NCBI Taxonomy" id="170000"/>
    <lineage>
        <taxon>Eukaryota</taxon>
        <taxon>Fungi</taxon>
        <taxon>Dikarya</taxon>
        <taxon>Basidiomycota</taxon>
        <taxon>Pucciniomycotina</taxon>
        <taxon>Pucciniomycetes</taxon>
        <taxon>Pucciniales</taxon>
        <taxon>Phakopsoraceae</taxon>
        <taxon>Phakopsora</taxon>
    </lineage>
</organism>
<keyword evidence="3" id="KW-1185">Reference proteome</keyword>
<dbReference type="Proteomes" id="UP001153365">
    <property type="component" value="Unassembled WGS sequence"/>
</dbReference>
<name>A0AAV0BIN4_PHAPC</name>
<comment type="caution">
    <text evidence="2">The sequence shown here is derived from an EMBL/GenBank/DDBJ whole genome shotgun (WGS) entry which is preliminary data.</text>
</comment>
<feature type="region of interest" description="Disordered" evidence="1">
    <location>
        <begin position="92"/>
        <end position="151"/>
    </location>
</feature>